<dbReference type="PANTHER" id="PTHR39201:SF1">
    <property type="entry name" value="FLAVODOXIN-LIKE DOMAIN-CONTAINING PROTEIN"/>
    <property type="match status" value="1"/>
</dbReference>
<reference evidence="2" key="1">
    <citation type="submission" date="2021-03" db="EMBL/GenBank/DDBJ databases">
        <title>Genomic Encyclopedia of Type Strains, Phase IV (KMG-IV): sequencing the most valuable type-strain genomes for metagenomic binning, comparative biology and taxonomic classification.</title>
        <authorList>
            <person name="Goeker M."/>
        </authorList>
    </citation>
    <scope>NUCLEOTIDE SEQUENCE</scope>
    <source>
        <strain evidence="2">DSM 101588</strain>
    </source>
</reference>
<evidence type="ECO:0000313" key="2">
    <source>
        <dbReference type="EMBL" id="MBP2070639.1"/>
    </source>
</evidence>
<dbReference type="InterPro" id="IPR029039">
    <property type="entry name" value="Flavoprotein-like_sf"/>
</dbReference>
<dbReference type="RefSeq" id="WP_432422695.1">
    <property type="nucleotide sequence ID" value="NZ_JAGGLT010000001.1"/>
</dbReference>
<sequence length="174" mass="19269">MPVKTEQDRRKTTMDKKALVAYFSCTGTTKRVAEILADVVGADLYEIKPEVPYTDADLNWMDKKSRSSVEMKDPSSRPAIAGKVSNMMAYEVIFVGFPIWWYTAPNIINTFLESYDFSGKTIILFATSGGSGFGKTVEKLKGSVSPDAKIKEGRILNGKPSRVELASWIKDLGL</sequence>
<gene>
    <name evidence="2" type="ORF">J2Z80_000137</name>
</gene>
<dbReference type="Pfam" id="PF12682">
    <property type="entry name" value="Flavodoxin_4"/>
    <property type="match status" value="1"/>
</dbReference>
<feature type="domain" description="Flavodoxin-like" evidence="1">
    <location>
        <begin position="17"/>
        <end position="171"/>
    </location>
</feature>
<dbReference type="Gene3D" id="3.40.50.360">
    <property type="match status" value="1"/>
</dbReference>
<organism evidence="2 3">
    <name type="scientific">Thermoanaerobacterium butyriciformans</name>
    <dbReference type="NCBI Taxonomy" id="1702242"/>
    <lineage>
        <taxon>Bacteria</taxon>
        <taxon>Bacillati</taxon>
        <taxon>Bacillota</taxon>
        <taxon>Clostridia</taxon>
        <taxon>Thermoanaerobacterales</taxon>
        <taxon>Thermoanaerobacteraceae</taxon>
        <taxon>Thermoanaerobacterium</taxon>
    </lineage>
</organism>
<proteinExistence type="predicted"/>
<comment type="caution">
    <text evidence="2">The sequence shown here is derived from an EMBL/GenBank/DDBJ whole genome shotgun (WGS) entry which is preliminary data.</text>
</comment>
<accession>A0ABS4NBQ7</accession>
<dbReference type="Proteomes" id="UP001166402">
    <property type="component" value="Unassembled WGS sequence"/>
</dbReference>
<evidence type="ECO:0000259" key="1">
    <source>
        <dbReference type="Pfam" id="PF12682"/>
    </source>
</evidence>
<dbReference type="PANTHER" id="PTHR39201">
    <property type="entry name" value="EXPORTED PROTEIN-RELATED"/>
    <property type="match status" value="1"/>
</dbReference>
<protein>
    <submittedName>
        <fullName evidence="2">Flavodoxin</fullName>
    </submittedName>
</protein>
<name>A0ABS4NBQ7_9THEO</name>
<dbReference type="SUPFAM" id="SSF52218">
    <property type="entry name" value="Flavoproteins"/>
    <property type="match status" value="1"/>
</dbReference>
<dbReference type="InterPro" id="IPR008254">
    <property type="entry name" value="Flavodoxin/NO_synth"/>
</dbReference>
<evidence type="ECO:0000313" key="3">
    <source>
        <dbReference type="Proteomes" id="UP001166402"/>
    </source>
</evidence>
<dbReference type="NCBIfam" id="NF005501">
    <property type="entry name" value="PRK07116.1"/>
    <property type="match status" value="1"/>
</dbReference>
<dbReference type="EMBL" id="JAGGLT010000001">
    <property type="protein sequence ID" value="MBP2070639.1"/>
    <property type="molecule type" value="Genomic_DNA"/>
</dbReference>
<keyword evidence="3" id="KW-1185">Reference proteome</keyword>